<name>A0A0J8RRJ1_COCIT</name>
<proteinExistence type="predicted"/>
<accession>A0A0J8RRJ1</accession>
<sequence length="154" mass="16494">MPPSNSLAKSACCSRSRRPRDGAAVDRRGTAGKQASSSVHVVAGGKNPTQRRQREREVQSGPEALAFLGTKPVGSESELEEEEGRVEPFPDIPSLAGPSSTICQFALLAGCRDGLLSTKPIQTRGRANLPGSKRGEFGSRANCLLAYRRRAFKK</sequence>
<evidence type="ECO:0000313" key="2">
    <source>
        <dbReference type="EMBL" id="KMU87855.1"/>
    </source>
</evidence>
<protein>
    <submittedName>
        <fullName evidence="2">Uncharacterized protein</fullName>
    </submittedName>
</protein>
<evidence type="ECO:0000256" key="1">
    <source>
        <dbReference type="SAM" id="MobiDB-lite"/>
    </source>
</evidence>
<organism evidence="2 3">
    <name type="scientific">Coccidioides immitis H538.4</name>
    <dbReference type="NCBI Taxonomy" id="396776"/>
    <lineage>
        <taxon>Eukaryota</taxon>
        <taxon>Fungi</taxon>
        <taxon>Dikarya</taxon>
        <taxon>Ascomycota</taxon>
        <taxon>Pezizomycotina</taxon>
        <taxon>Eurotiomycetes</taxon>
        <taxon>Eurotiomycetidae</taxon>
        <taxon>Onygenales</taxon>
        <taxon>Onygenaceae</taxon>
        <taxon>Coccidioides</taxon>
    </lineage>
</organism>
<feature type="compositionally biased region" description="Basic and acidic residues" evidence="1">
    <location>
        <begin position="19"/>
        <end position="29"/>
    </location>
</feature>
<dbReference type="VEuPathDB" id="FungiDB:CIHG_05622"/>
<reference evidence="3" key="1">
    <citation type="journal article" date="2010" name="Genome Res.">
        <title>Population genomic sequencing of Coccidioides fungi reveals recent hybridization and transposon control.</title>
        <authorList>
            <person name="Neafsey D.E."/>
            <person name="Barker B.M."/>
            <person name="Sharpton T.J."/>
            <person name="Stajich J.E."/>
            <person name="Park D.J."/>
            <person name="Whiston E."/>
            <person name="Hung C.-Y."/>
            <person name="McMahan C."/>
            <person name="White J."/>
            <person name="Sykes S."/>
            <person name="Heiman D."/>
            <person name="Young S."/>
            <person name="Zeng Q."/>
            <person name="Abouelleil A."/>
            <person name="Aftuck L."/>
            <person name="Bessette D."/>
            <person name="Brown A."/>
            <person name="FitzGerald M."/>
            <person name="Lui A."/>
            <person name="Macdonald J.P."/>
            <person name="Priest M."/>
            <person name="Orbach M.J."/>
            <person name="Galgiani J.N."/>
            <person name="Kirkland T.N."/>
            <person name="Cole G.T."/>
            <person name="Birren B.W."/>
            <person name="Henn M.R."/>
            <person name="Taylor J.W."/>
            <person name="Rounsley S.D."/>
        </authorList>
    </citation>
    <scope>NUCLEOTIDE SEQUENCE [LARGE SCALE GENOMIC DNA]</scope>
    <source>
        <strain evidence="3">H538.4</strain>
    </source>
</reference>
<dbReference type="EMBL" id="DS017001">
    <property type="protein sequence ID" value="KMU87855.1"/>
    <property type="molecule type" value="Genomic_DNA"/>
</dbReference>
<dbReference type="Proteomes" id="UP000054563">
    <property type="component" value="Unassembled WGS sequence"/>
</dbReference>
<dbReference type="AlphaFoldDB" id="A0A0J8RRJ1"/>
<feature type="region of interest" description="Disordered" evidence="1">
    <location>
        <begin position="1"/>
        <end position="93"/>
    </location>
</feature>
<evidence type="ECO:0000313" key="3">
    <source>
        <dbReference type="Proteomes" id="UP000054563"/>
    </source>
</evidence>
<gene>
    <name evidence="2" type="ORF">CIHG_05622</name>
</gene>